<sequence length="727" mass="80119">MIEPRPATPSRVPASTGATQTGGKAYGVRPWRAVLIAASLTVAVGLAGSLFAQNERGDTTRADATTARMAAELLDRYHVSGASIDNETSKQLFARFFESLDPAKLYFEQSDLDAFARYETQLDDAVRRGDLTFVNAVYDRYQERLSQRVAFAQRLIDSQFDFTVDESIVSDPDDIAWAASPAEMNERWRKRIKYDVLQLTLEDEDIKDIRERLHKRYSNLMSIQQQIEPADKLETFITALAMTFDPHSSFMSEKTLEDFQISMNLSLEGIGAALQNEDGYVTVKQIIQGGAAEEDGRLGLEDKIIGVAQGGEAEFTDVVEMRIGNVVRLIRGESGTVVRLQVMPADGGEVEVIELKRRKIELKDSAVRGEIYELQERLGEDAPPLRIGVINIPSFYRDFAGANAGVEGFSSTSRDVLKALQEFRDAGGVDGVIVDLRYDGGGALTEAIEVTGLFIDQGPVVQVKDPAGKIEVHHDERPDVAYGGPLVVVTNRLSASASEIFAGAIKDYGRGIIVGDETTHGKGTVQNVMPVPPKQLFNLIGNASQGALKLTIQQFYRVNGDSTQNLGVRSDVVLPDMLDHMELGEQFLDNALEFDRIAAADFKPVPMASPAIAARLQESSKVRVDADPEFAKILKRIERYERDKERKTVSLNEAERRKERAELKALADEDEDEEERQPGPGEGPVLPEGAYNDEVLRVTADYVQMFKNAATAQRATPNQPTIQTPGS</sequence>
<dbReference type="SMART" id="SM00245">
    <property type="entry name" value="TSPc"/>
    <property type="match status" value="1"/>
</dbReference>
<dbReference type="InterPro" id="IPR036034">
    <property type="entry name" value="PDZ_sf"/>
</dbReference>
<reference evidence="8 9" key="1">
    <citation type="journal article" date="2020" name="Syst. Appl. Microbiol.">
        <title>Alienimonas chondri sp. nov., a novel planctomycete isolated from the biofilm of the red alga Chondrus crispus.</title>
        <authorList>
            <person name="Vitorino I."/>
            <person name="Albuquerque L."/>
            <person name="Wiegand S."/>
            <person name="Kallscheuer N."/>
            <person name="da Costa M.S."/>
            <person name="Lobo-da-Cunha A."/>
            <person name="Jogler C."/>
            <person name="Lage O.M."/>
        </authorList>
    </citation>
    <scope>NUCLEOTIDE SEQUENCE [LARGE SCALE GENOMIC DNA]</scope>
    <source>
        <strain evidence="8 9">LzC2</strain>
    </source>
</reference>
<keyword evidence="2 5" id="KW-0645">Protease</keyword>
<dbReference type="Pfam" id="PF03572">
    <property type="entry name" value="Peptidase_S41"/>
    <property type="match status" value="1"/>
</dbReference>
<dbReference type="InterPro" id="IPR029045">
    <property type="entry name" value="ClpP/crotonase-like_dom_sf"/>
</dbReference>
<dbReference type="Proteomes" id="UP000609651">
    <property type="component" value="Unassembled WGS sequence"/>
</dbReference>
<feature type="region of interest" description="Disordered" evidence="6">
    <location>
        <begin position="660"/>
        <end position="691"/>
    </location>
</feature>
<dbReference type="InterPro" id="IPR040573">
    <property type="entry name" value="TSP_N"/>
</dbReference>
<keyword evidence="9" id="KW-1185">Reference proteome</keyword>
<evidence type="ECO:0000256" key="5">
    <source>
        <dbReference type="RuleBase" id="RU004404"/>
    </source>
</evidence>
<evidence type="ECO:0000259" key="7">
    <source>
        <dbReference type="PROSITE" id="PS50106"/>
    </source>
</evidence>
<keyword evidence="3 5" id="KW-0378">Hydrolase</keyword>
<dbReference type="NCBIfam" id="TIGR00225">
    <property type="entry name" value="prc"/>
    <property type="match status" value="1"/>
</dbReference>
<keyword evidence="4 5" id="KW-0720">Serine protease</keyword>
<dbReference type="EMBL" id="WTPX01000244">
    <property type="protein sequence ID" value="NNJ27967.1"/>
    <property type="molecule type" value="Genomic_DNA"/>
</dbReference>
<dbReference type="InterPro" id="IPR020992">
    <property type="entry name" value="Tail_Prtase_C"/>
</dbReference>
<feature type="region of interest" description="Disordered" evidence="6">
    <location>
        <begin position="1"/>
        <end position="23"/>
    </location>
</feature>
<dbReference type="PANTHER" id="PTHR32060:SF22">
    <property type="entry name" value="CARBOXYL-TERMINAL-PROCESSING PEPTIDASE 3, CHLOROPLASTIC"/>
    <property type="match status" value="1"/>
</dbReference>
<comment type="caution">
    <text evidence="8">The sequence shown here is derived from an EMBL/GenBank/DDBJ whole genome shotgun (WGS) entry which is preliminary data.</text>
</comment>
<dbReference type="Pfam" id="PF00595">
    <property type="entry name" value="PDZ"/>
    <property type="match status" value="1"/>
</dbReference>
<name>A0ABX1VJM4_9PLAN</name>
<dbReference type="Gene3D" id="2.30.42.10">
    <property type="match status" value="1"/>
</dbReference>
<dbReference type="SUPFAM" id="SSF50156">
    <property type="entry name" value="PDZ domain-like"/>
    <property type="match status" value="1"/>
</dbReference>
<evidence type="ECO:0000256" key="6">
    <source>
        <dbReference type="SAM" id="MobiDB-lite"/>
    </source>
</evidence>
<dbReference type="InterPro" id="IPR001478">
    <property type="entry name" value="PDZ"/>
</dbReference>
<dbReference type="SUPFAM" id="SSF52096">
    <property type="entry name" value="ClpP/crotonase"/>
    <property type="match status" value="1"/>
</dbReference>
<dbReference type="InterPro" id="IPR005151">
    <property type="entry name" value="Tail-specific_protease"/>
</dbReference>
<proteinExistence type="inferred from homology"/>
<dbReference type="CDD" id="cd07560">
    <property type="entry name" value="Peptidase_S41_CPP"/>
    <property type="match status" value="1"/>
</dbReference>
<organism evidence="8 9">
    <name type="scientific">Alienimonas chondri</name>
    <dbReference type="NCBI Taxonomy" id="2681879"/>
    <lineage>
        <taxon>Bacteria</taxon>
        <taxon>Pseudomonadati</taxon>
        <taxon>Planctomycetota</taxon>
        <taxon>Planctomycetia</taxon>
        <taxon>Planctomycetales</taxon>
        <taxon>Planctomycetaceae</taxon>
        <taxon>Alienimonas</taxon>
    </lineage>
</organism>
<evidence type="ECO:0000256" key="3">
    <source>
        <dbReference type="ARBA" id="ARBA00022801"/>
    </source>
</evidence>
<dbReference type="PANTHER" id="PTHR32060">
    <property type="entry name" value="TAIL-SPECIFIC PROTEASE"/>
    <property type="match status" value="1"/>
</dbReference>
<dbReference type="InterPro" id="IPR004447">
    <property type="entry name" value="Peptidase_S41A"/>
</dbReference>
<gene>
    <name evidence="8" type="primary">prc</name>
    <name evidence="8" type="ORF">LzC2_40780</name>
</gene>
<dbReference type="PROSITE" id="PS50106">
    <property type="entry name" value="PDZ"/>
    <property type="match status" value="1"/>
</dbReference>
<dbReference type="GO" id="GO:0006508">
    <property type="term" value="P:proteolysis"/>
    <property type="evidence" value="ECO:0007669"/>
    <property type="project" value="UniProtKB-KW"/>
</dbReference>
<dbReference type="Pfam" id="PF17804">
    <property type="entry name" value="TSP_NTD"/>
    <property type="match status" value="1"/>
</dbReference>
<evidence type="ECO:0000256" key="2">
    <source>
        <dbReference type="ARBA" id="ARBA00022670"/>
    </source>
</evidence>
<evidence type="ECO:0000313" key="9">
    <source>
        <dbReference type="Proteomes" id="UP000609651"/>
    </source>
</evidence>
<dbReference type="SMART" id="SM00228">
    <property type="entry name" value="PDZ"/>
    <property type="match status" value="1"/>
</dbReference>
<evidence type="ECO:0000256" key="1">
    <source>
        <dbReference type="ARBA" id="ARBA00009179"/>
    </source>
</evidence>
<evidence type="ECO:0000256" key="4">
    <source>
        <dbReference type="ARBA" id="ARBA00022825"/>
    </source>
</evidence>
<accession>A0ABX1VJM4</accession>
<dbReference type="Pfam" id="PF11818">
    <property type="entry name" value="DUF3340"/>
    <property type="match status" value="1"/>
</dbReference>
<protein>
    <submittedName>
        <fullName evidence="8">Tail-specific protease</fullName>
        <ecNumber evidence="8">3.4.21.102</ecNumber>
    </submittedName>
</protein>
<feature type="domain" description="PDZ" evidence="7">
    <location>
        <begin position="260"/>
        <end position="337"/>
    </location>
</feature>
<comment type="similarity">
    <text evidence="1 5">Belongs to the peptidase S41A family.</text>
</comment>
<dbReference type="Gene3D" id="3.90.226.10">
    <property type="entry name" value="2-enoyl-CoA Hydratase, Chain A, domain 1"/>
    <property type="match status" value="1"/>
</dbReference>
<dbReference type="EC" id="3.4.21.102" evidence="8"/>
<evidence type="ECO:0000313" key="8">
    <source>
        <dbReference type="EMBL" id="NNJ27967.1"/>
    </source>
</evidence>
<dbReference type="GO" id="GO:0004252">
    <property type="term" value="F:serine-type endopeptidase activity"/>
    <property type="evidence" value="ECO:0007669"/>
    <property type="project" value="UniProtKB-EC"/>
</dbReference>